<evidence type="ECO:0000313" key="2">
    <source>
        <dbReference type="Proteomes" id="UP001597183"/>
    </source>
</evidence>
<reference evidence="2" key="1">
    <citation type="journal article" date="2019" name="Int. J. Syst. Evol. Microbiol.">
        <title>The Global Catalogue of Microorganisms (GCM) 10K type strain sequencing project: providing services to taxonomists for standard genome sequencing and annotation.</title>
        <authorList>
            <consortium name="The Broad Institute Genomics Platform"/>
            <consortium name="The Broad Institute Genome Sequencing Center for Infectious Disease"/>
            <person name="Wu L."/>
            <person name="Ma J."/>
        </authorList>
    </citation>
    <scope>NUCLEOTIDE SEQUENCE [LARGE SCALE GENOMIC DNA]</scope>
    <source>
        <strain evidence="2">CCM 7526</strain>
    </source>
</reference>
<evidence type="ECO:0000313" key="1">
    <source>
        <dbReference type="EMBL" id="MFD1372531.1"/>
    </source>
</evidence>
<comment type="caution">
    <text evidence="1">The sequence shown here is derived from an EMBL/GenBank/DDBJ whole genome shotgun (WGS) entry which is preliminary data.</text>
</comment>
<dbReference type="EMBL" id="JBHTMK010000056">
    <property type="protein sequence ID" value="MFD1372531.1"/>
    <property type="molecule type" value="Genomic_DNA"/>
</dbReference>
<proteinExistence type="predicted"/>
<name>A0ABW4AQW1_9ACTN</name>
<dbReference type="PROSITE" id="PS51257">
    <property type="entry name" value="PROKAR_LIPOPROTEIN"/>
    <property type="match status" value="1"/>
</dbReference>
<dbReference type="Proteomes" id="UP001597183">
    <property type="component" value="Unassembled WGS sequence"/>
</dbReference>
<accession>A0ABW4AQW1</accession>
<gene>
    <name evidence="1" type="ORF">ACFQ5G_45015</name>
</gene>
<organism evidence="1 2">
    <name type="scientific">Actinoplanes sichuanensis</name>
    <dbReference type="NCBI Taxonomy" id="512349"/>
    <lineage>
        <taxon>Bacteria</taxon>
        <taxon>Bacillati</taxon>
        <taxon>Actinomycetota</taxon>
        <taxon>Actinomycetes</taxon>
        <taxon>Micromonosporales</taxon>
        <taxon>Micromonosporaceae</taxon>
        <taxon>Actinoplanes</taxon>
    </lineage>
</organism>
<dbReference type="RefSeq" id="WP_317790050.1">
    <property type="nucleotide sequence ID" value="NZ_AP028461.1"/>
</dbReference>
<sequence>MRLSAVLLVMVLGLTGCGPSGEQMGVPTGSPVVLSPEETAATAAVQNIVADAQLLDPENPLRREDPKSEWKAGGYRLIVSCSGNGVLRVGFRIGAALVEQDLRACAPAGGFGALDLEIPADAEGHSVEVTAVDDANGAVAYAVRRKK</sequence>
<evidence type="ECO:0008006" key="3">
    <source>
        <dbReference type="Google" id="ProtNLM"/>
    </source>
</evidence>
<keyword evidence="2" id="KW-1185">Reference proteome</keyword>
<protein>
    <recommendedName>
        <fullName evidence="3">Lipoprotein</fullName>
    </recommendedName>
</protein>